<dbReference type="EMBL" id="BMOE01000006">
    <property type="protein sequence ID" value="GGJ77199.1"/>
    <property type="molecule type" value="Genomic_DNA"/>
</dbReference>
<dbReference type="PROSITE" id="PS51257">
    <property type="entry name" value="PROKAR_LIPOPROTEIN"/>
    <property type="match status" value="1"/>
</dbReference>
<feature type="signal peptide" evidence="2">
    <location>
        <begin position="1"/>
        <end position="25"/>
    </location>
</feature>
<evidence type="ECO:0000256" key="1">
    <source>
        <dbReference type="SAM" id="MobiDB-lite"/>
    </source>
</evidence>
<evidence type="ECO:0000256" key="2">
    <source>
        <dbReference type="SAM" id="SignalP"/>
    </source>
</evidence>
<gene>
    <name evidence="3" type="ORF">GCM10008939_21620</name>
</gene>
<dbReference type="AlphaFoldDB" id="A0A917PGI6"/>
<feature type="chain" id="PRO_5037839596" evidence="2">
    <location>
        <begin position="26"/>
        <end position="664"/>
    </location>
</feature>
<comment type="caution">
    <text evidence="3">The sequence shown here is derived from an EMBL/GenBank/DDBJ whole genome shotgun (WGS) entry which is preliminary data.</text>
</comment>
<reference evidence="3" key="1">
    <citation type="journal article" date="2014" name="Int. J. Syst. Evol. Microbiol.">
        <title>Complete genome sequence of Corynebacterium casei LMG S-19264T (=DSM 44701T), isolated from a smear-ripened cheese.</title>
        <authorList>
            <consortium name="US DOE Joint Genome Institute (JGI-PGF)"/>
            <person name="Walter F."/>
            <person name="Albersmeier A."/>
            <person name="Kalinowski J."/>
            <person name="Ruckert C."/>
        </authorList>
    </citation>
    <scope>NUCLEOTIDE SEQUENCE</scope>
    <source>
        <strain evidence="3">JCM 14371</strain>
    </source>
</reference>
<proteinExistence type="predicted"/>
<dbReference type="RefSeq" id="WP_188963285.1">
    <property type="nucleotide sequence ID" value="NZ_BMOE01000006.1"/>
</dbReference>
<reference evidence="3" key="2">
    <citation type="submission" date="2020-09" db="EMBL/GenBank/DDBJ databases">
        <authorList>
            <person name="Sun Q."/>
            <person name="Ohkuma M."/>
        </authorList>
    </citation>
    <scope>NUCLEOTIDE SEQUENCE</scope>
    <source>
        <strain evidence="3">JCM 14371</strain>
    </source>
</reference>
<feature type="region of interest" description="Disordered" evidence="1">
    <location>
        <begin position="173"/>
        <end position="204"/>
    </location>
</feature>
<sequence>MKNILSTLLPVTAGLALLAACGPTAAPTTPTVTPAPGLGALYAITFQGVTDKAPTVRASSVGQHLGTQGLVAGPATLTVSSAPIATSAFTDPATRTRHIQATFQVTNTTAATLDNLVFLPTVTTDTDADPGNNGAPPTITGTPFQSVQYFDGSDAAARATTLAPERARILNAATGTSSDDPGSNPFLTGLDATGITPTPPAGLSAAVQNQGWQVSPSLAPGQSTTVTFSVSEQGIDLSNPKANPYNFTLLVTAAQDDPSTAASGTAVNPGSIRGTLNDSAVYGGSLRLVNGVSLPRSQFGAQTVIGTAGAVNLPVTDVPPSADLTLAVPPAGDPCKYSGTVSDSRALFALYAGLLASSADGDPVATVQETIVSHAKVNGAIVARVYNPGRETLVLQAKVSCSNRPLTTDYDLHLKPGWNAIEISGTNQAQVMKDLDPLARSVLTLTRRPPGVTATLTDNSTITLHPGERVTRNARFLQVGAYSGTVTLGTNVPGVTVEPSTITLGRLGTQALSTPITFIAAPDAPAHTWYTFTDALTVSDTGGTVLGSTPINVDLSVPGVYATLNTSDLMLPQGGTTTVYVTLYGTHGQNGPVIVSLSGLPRGVTATPQTVQVSGPPGNALASLQVTATADAPTGPSTITLQTDRPNSASSFTTATLVVTSSNP</sequence>
<protein>
    <submittedName>
        <fullName evidence="3">Uncharacterized protein</fullName>
    </submittedName>
</protein>
<accession>A0A917PGI6</accession>
<dbReference type="Proteomes" id="UP000635726">
    <property type="component" value="Unassembled WGS sequence"/>
</dbReference>
<evidence type="ECO:0000313" key="4">
    <source>
        <dbReference type="Proteomes" id="UP000635726"/>
    </source>
</evidence>
<name>A0A917PGI6_9DEIO</name>
<keyword evidence="2" id="KW-0732">Signal</keyword>
<keyword evidence="4" id="KW-1185">Reference proteome</keyword>
<organism evidence="3 4">
    <name type="scientific">Deinococcus aquiradiocola</name>
    <dbReference type="NCBI Taxonomy" id="393059"/>
    <lineage>
        <taxon>Bacteria</taxon>
        <taxon>Thermotogati</taxon>
        <taxon>Deinococcota</taxon>
        <taxon>Deinococci</taxon>
        <taxon>Deinococcales</taxon>
        <taxon>Deinococcaceae</taxon>
        <taxon>Deinococcus</taxon>
    </lineage>
</organism>
<evidence type="ECO:0000313" key="3">
    <source>
        <dbReference type="EMBL" id="GGJ77199.1"/>
    </source>
</evidence>